<dbReference type="Gene3D" id="3.80.10.10">
    <property type="entry name" value="Ribonuclease Inhibitor"/>
    <property type="match status" value="2"/>
</dbReference>
<name>A0AAV4XT65_CAEEX</name>
<evidence type="ECO:0000313" key="4">
    <source>
        <dbReference type="EMBL" id="GIY98231.1"/>
    </source>
</evidence>
<accession>A0AAV4XT65</accession>
<dbReference type="EMBL" id="BPLR01000900">
    <property type="protein sequence ID" value="GIY98231.1"/>
    <property type="molecule type" value="Genomic_DNA"/>
</dbReference>
<gene>
    <name evidence="4" type="ORF">CEXT_74101</name>
</gene>
<evidence type="ECO:0000256" key="1">
    <source>
        <dbReference type="ARBA" id="ARBA00022614"/>
    </source>
</evidence>
<dbReference type="SUPFAM" id="SSF52058">
    <property type="entry name" value="L domain-like"/>
    <property type="match status" value="1"/>
</dbReference>
<organism evidence="4 5">
    <name type="scientific">Caerostris extrusa</name>
    <name type="common">Bark spider</name>
    <name type="synonym">Caerostris bankana</name>
    <dbReference type="NCBI Taxonomy" id="172846"/>
    <lineage>
        <taxon>Eukaryota</taxon>
        <taxon>Metazoa</taxon>
        <taxon>Ecdysozoa</taxon>
        <taxon>Arthropoda</taxon>
        <taxon>Chelicerata</taxon>
        <taxon>Arachnida</taxon>
        <taxon>Araneae</taxon>
        <taxon>Araneomorphae</taxon>
        <taxon>Entelegynae</taxon>
        <taxon>Araneoidea</taxon>
        <taxon>Araneidae</taxon>
        <taxon>Caerostris</taxon>
    </lineage>
</organism>
<evidence type="ECO:0000256" key="2">
    <source>
        <dbReference type="ARBA" id="ARBA00022737"/>
    </source>
</evidence>
<dbReference type="Pfam" id="PF13855">
    <property type="entry name" value="LRR_8"/>
    <property type="match status" value="1"/>
</dbReference>
<evidence type="ECO:0000256" key="3">
    <source>
        <dbReference type="SAM" id="MobiDB-lite"/>
    </source>
</evidence>
<dbReference type="SMART" id="SM00369">
    <property type="entry name" value="LRR_TYP"/>
    <property type="match status" value="3"/>
</dbReference>
<reference evidence="4 5" key="1">
    <citation type="submission" date="2021-06" db="EMBL/GenBank/DDBJ databases">
        <title>Caerostris extrusa draft genome.</title>
        <authorList>
            <person name="Kono N."/>
            <person name="Arakawa K."/>
        </authorList>
    </citation>
    <scope>NUCLEOTIDE SEQUENCE [LARGE SCALE GENOMIC DNA]</scope>
</reference>
<dbReference type="Pfam" id="PF00560">
    <property type="entry name" value="LRR_1"/>
    <property type="match status" value="1"/>
</dbReference>
<evidence type="ECO:0000313" key="5">
    <source>
        <dbReference type="Proteomes" id="UP001054945"/>
    </source>
</evidence>
<comment type="caution">
    <text evidence="4">The sequence shown here is derived from an EMBL/GenBank/DDBJ whole genome shotgun (WGS) entry which is preliminary data.</text>
</comment>
<keyword evidence="2" id="KW-0677">Repeat</keyword>
<dbReference type="Gene3D" id="4.10.60.10">
    <property type="entry name" value="Zinc finger, CCHC-type"/>
    <property type="match status" value="1"/>
</dbReference>
<dbReference type="PANTHER" id="PTHR24366">
    <property type="entry name" value="IG(IMMUNOGLOBULIN) AND LRR(LEUCINE RICH REPEAT) DOMAINS"/>
    <property type="match status" value="1"/>
</dbReference>
<dbReference type="AlphaFoldDB" id="A0AAV4XT65"/>
<sequence length="283" mass="32408">MLQDSMWKLKKLKLSYNLIQGIAPNMFSGFSKNIDFLYLDHCLIREIDAQIWNEFFYMEELDLSFNLIDKVTNNNNITNIKDRPIENSLRLDHNLFTSLGPALRYHRMWNFSMAHNLIAHLGPEDIQGERRVRHLDLQGNVITQVERLTFARVRGQLLSLDLSRNRIKSRQGCLQSLTRLETLNLSHNRIENPRGLKWGAAHNTKQCPATDKINNPTCINCGQTGHLAAWRGCPKFPKPRIPLPLKILLILAISTPSAKSPLTSHTPTSFQRQHPSNSSDNPS</sequence>
<keyword evidence="1" id="KW-0433">Leucine-rich repeat</keyword>
<dbReference type="Proteomes" id="UP001054945">
    <property type="component" value="Unassembled WGS sequence"/>
</dbReference>
<dbReference type="InterPro" id="IPR003591">
    <property type="entry name" value="Leu-rich_rpt_typical-subtyp"/>
</dbReference>
<dbReference type="InterPro" id="IPR032675">
    <property type="entry name" value="LRR_dom_sf"/>
</dbReference>
<keyword evidence="5" id="KW-1185">Reference proteome</keyword>
<feature type="region of interest" description="Disordered" evidence="3">
    <location>
        <begin position="259"/>
        <end position="283"/>
    </location>
</feature>
<dbReference type="PROSITE" id="PS51450">
    <property type="entry name" value="LRR"/>
    <property type="match status" value="1"/>
</dbReference>
<dbReference type="PRINTS" id="PR00019">
    <property type="entry name" value="LEURICHRPT"/>
</dbReference>
<proteinExistence type="predicted"/>
<protein>
    <submittedName>
        <fullName evidence="4">Uncharacterized protein</fullName>
    </submittedName>
</protein>
<dbReference type="InterPro" id="IPR001611">
    <property type="entry name" value="Leu-rich_rpt"/>
</dbReference>